<dbReference type="EMBL" id="NIBD01000019">
    <property type="protein sequence ID" value="PAB55770.1"/>
    <property type="molecule type" value="Genomic_DNA"/>
</dbReference>
<dbReference type="AlphaFoldDB" id="A0A267MAD6"/>
<proteinExistence type="predicted"/>
<dbReference type="Gene3D" id="3.30.110.190">
    <property type="match status" value="1"/>
</dbReference>
<comment type="caution">
    <text evidence="1">The sequence shown here is derived from an EMBL/GenBank/DDBJ whole genome shotgun (WGS) entry which is preliminary data.</text>
</comment>
<evidence type="ECO:0000313" key="1">
    <source>
        <dbReference type="EMBL" id="PAB55770.1"/>
    </source>
</evidence>
<sequence>MFEESFESLASLGIITIHQDAWLASTEYTARYNLIEQILKNRFYDTRVTDINSLEFKKGSIKVTSFGESFLRCIF</sequence>
<organism evidence="1 2">
    <name type="scientific">Lactobacillus johnsonii</name>
    <dbReference type="NCBI Taxonomy" id="33959"/>
    <lineage>
        <taxon>Bacteria</taxon>
        <taxon>Bacillati</taxon>
        <taxon>Bacillota</taxon>
        <taxon>Bacilli</taxon>
        <taxon>Lactobacillales</taxon>
        <taxon>Lactobacillaceae</taxon>
        <taxon>Lactobacillus</taxon>
    </lineage>
</organism>
<name>A0A267MAD6_LACJH</name>
<evidence type="ECO:0000313" key="2">
    <source>
        <dbReference type="Proteomes" id="UP000216008"/>
    </source>
</evidence>
<gene>
    <name evidence="1" type="ORF">A3Q24_03370</name>
</gene>
<dbReference type="Proteomes" id="UP000216008">
    <property type="component" value="Unassembled WGS sequence"/>
</dbReference>
<protein>
    <submittedName>
        <fullName evidence="1">Uncharacterized protein</fullName>
    </submittedName>
</protein>
<reference evidence="1 2" key="1">
    <citation type="submission" date="2017-05" db="EMBL/GenBank/DDBJ databases">
        <title>Lactobacillus johnsonii from commercial turkeys.</title>
        <authorList>
            <person name="Johnson T.J."/>
            <person name="Youmans B."/>
        </authorList>
    </citation>
    <scope>NUCLEOTIDE SEQUENCE [LARGE SCALE GENOMIC DNA]</scope>
    <source>
        <strain evidence="1 2">UMNLJ114</strain>
    </source>
</reference>
<accession>A0A267MAD6</accession>